<sequence>MTTHLPWYFTESEDGADWVAARREAIDHVLAAIAESPWSSHLVLRGSVLVKAWFGACAREPADLDFVVDYQRTRLDEPGTDEMLEDIATDAATMSHRPGSTVFISHHPESIEPLAGDTFYTVSGYRLLLTWHGRGHVGTVQIDFAVDDALHDPPELTPIPRSSLPGPPFMLRAATKRQSLAWKIAWLMADSPTLGDPDHALPEGHDAAPEANHPPPETKHPAPDANHADLREDDDLSNEDRTRSADHAAPETNDAAPEANHVGPGSDHVESEADRTAPEADRADPEEDDDYDEADEDLDEVEDYDYDDYDYYEEDHEGQEPALPLGKDLYDAVLLAEQCPLPGKFLDKTLLSCGQSGYVGLGAPLDTIVWIANDVDWHAFAGEDLRLIRVHEQLVWRLAVALAPTFQNGPSRILPLLTEHCRHELPSLREVFASEGLPGLAQWFADSHHSIAERIVLVRELLGPNCSLGRAADLVARLPSDRIPGGHADPRHVAQRLVP</sequence>
<feature type="region of interest" description="Disordered" evidence="1">
    <location>
        <begin position="195"/>
        <end position="303"/>
    </location>
</feature>
<protein>
    <submittedName>
        <fullName evidence="2">Nucleotidyl transferase AbiEii/AbiGii toxin family protein</fullName>
    </submittedName>
</protein>
<feature type="compositionally biased region" description="Acidic residues" evidence="1">
    <location>
        <begin position="284"/>
        <end position="303"/>
    </location>
</feature>
<feature type="compositionally biased region" description="Basic and acidic residues" evidence="1">
    <location>
        <begin position="267"/>
        <end position="283"/>
    </location>
</feature>
<evidence type="ECO:0000313" key="2">
    <source>
        <dbReference type="EMBL" id="MBU3064948.1"/>
    </source>
</evidence>
<proteinExistence type="predicted"/>
<dbReference type="Proteomes" id="UP000733379">
    <property type="component" value="Unassembled WGS sequence"/>
</dbReference>
<comment type="caution">
    <text evidence="2">The sequence shown here is derived from an EMBL/GenBank/DDBJ whole genome shotgun (WGS) entry which is preliminary data.</text>
</comment>
<dbReference type="RefSeq" id="WP_215920620.1">
    <property type="nucleotide sequence ID" value="NZ_JAHKNI010000009.1"/>
</dbReference>
<accession>A0ABS6B6V6</accession>
<dbReference type="GO" id="GO:0016740">
    <property type="term" value="F:transferase activity"/>
    <property type="evidence" value="ECO:0007669"/>
    <property type="project" value="UniProtKB-KW"/>
</dbReference>
<feature type="compositionally biased region" description="Basic and acidic residues" evidence="1">
    <location>
        <begin position="196"/>
        <end position="208"/>
    </location>
</feature>
<keyword evidence="2" id="KW-0808">Transferase</keyword>
<gene>
    <name evidence="2" type="ORF">KO481_25885</name>
</gene>
<organism evidence="2 3">
    <name type="scientific">Nocardia albiluteola</name>
    <dbReference type="NCBI Taxonomy" id="2842303"/>
    <lineage>
        <taxon>Bacteria</taxon>
        <taxon>Bacillati</taxon>
        <taxon>Actinomycetota</taxon>
        <taxon>Actinomycetes</taxon>
        <taxon>Mycobacteriales</taxon>
        <taxon>Nocardiaceae</taxon>
        <taxon>Nocardia</taxon>
    </lineage>
</organism>
<reference evidence="2 3" key="1">
    <citation type="submission" date="2021-06" db="EMBL/GenBank/DDBJ databases">
        <title>Actinomycetes sequencing.</title>
        <authorList>
            <person name="Shan Q."/>
        </authorList>
    </citation>
    <scope>NUCLEOTIDE SEQUENCE [LARGE SCALE GENOMIC DNA]</scope>
    <source>
        <strain evidence="2 3">NEAU-G5</strain>
    </source>
</reference>
<evidence type="ECO:0000313" key="3">
    <source>
        <dbReference type="Proteomes" id="UP000733379"/>
    </source>
</evidence>
<dbReference type="EMBL" id="JAHKNI010000009">
    <property type="protein sequence ID" value="MBU3064948.1"/>
    <property type="molecule type" value="Genomic_DNA"/>
</dbReference>
<feature type="compositionally biased region" description="Basic and acidic residues" evidence="1">
    <location>
        <begin position="238"/>
        <end position="249"/>
    </location>
</feature>
<dbReference type="Pfam" id="PF08843">
    <property type="entry name" value="AbiEii"/>
    <property type="match status" value="1"/>
</dbReference>
<evidence type="ECO:0000256" key="1">
    <source>
        <dbReference type="SAM" id="MobiDB-lite"/>
    </source>
</evidence>
<dbReference type="InterPro" id="IPR014942">
    <property type="entry name" value="AbiEii"/>
</dbReference>
<feature type="compositionally biased region" description="Basic and acidic residues" evidence="1">
    <location>
        <begin position="216"/>
        <end position="230"/>
    </location>
</feature>
<name>A0ABS6B6V6_9NOCA</name>
<keyword evidence="3" id="KW-1185">Reference proteome</keyword>